<keyword evidence="3" id="KW-1185">Reference proteome</keyword>
<comment type="caution">
    <text evidence="2">The sequence shown here is derived from an EMBL/GenBank/DDBJ whole genome shotgun (WGS) entry which is preliminary data.</text>
</comment>
<sequence length="931" mass="101145">MIDDQQANANFAHAAKKQKPSGNQPISKASLDDMIRAAQRPQGSPEKSEEGCSGLDSIAAETPQKDLVESDEEQRDAELAAEAALGVLQGDKKRGQKGAKKRGASLAEGVADSGKKPKKGKTDGFLVASKEKADKELKELMVKFQKNALLPGPLANKKKALSKNMVALQEAVLGREDECSVNAVAAWTLLVDCGERMLGLLGAYSQLKALIGPSMKLRGNAAHDAAANFHAEMQLCRQVDSLMQHMPSAYHELDFKIIAWRAIEEKTYDVLAATISLVHVGAASGSTLTGDGAAAVQRSVMTKLVLESVQGPEPGEVLSEWLSAVDFEQHGHFVEDIVRDVGVIKLVIQTATAKEAETMVDSNLEAQVGYAKAATTGPLFHFRVSAYGGKCLTELAKKAQSQRSNMIFERRWTQTSTDMKVIESFQWDAKTFFTDLLCQAQVFDRIAENRTFLKSAPASFWTPDVQAAVTIYEDALKKKVFVAMGSAVLDMSSFLVSQLADHLEKLPEDVAGAGKFVEDFSFNVQAMTEEFKGGFAILSKQANTATASMMSFFGRAIQVANNIVSVLDFGAKKVSCKSAVKELATSACSDFARMRVAMSKDGDCDALFDGLKEYLGIPSSHDDLDHVNAIVNLCSSIESHLADISDVVFSEAVFSFAMSLSTFAPEFKQLCDKLGKTGTMTEHFFPIDFDAADFVGKLTAEGIAVAIQQLSQFKRVDSSEKQLRDAVAVWKDRSILREVQLAVFYNDAHVMFYRVANAFHSTILLSCPAVHCHRAAFVSVKSAGAKASNSSSGAGADQVGERYIVNNALVNLIGECRKMNTGLKDYASPTLEVTIGDEKVKVLQSKCRTMADAALAGIASKVAKRWLDAIDAGHTALLEHFPDGDWRKKALLEVDADYIKGTLIKNPNPKHVRMAQLCEWLENNVRETKDP</sequence>
<reference evidence="2" key="1">
    <citation type="submission" date="2023-10" db="EMBL/GenBank/DDBJ databases">
        <authorList>
            <person name="Chen Y."/>
            <person name="Shah S."/>
            <person name="Dougan E. K."/>
            <person name="Thang M."/>
            <person name="Chan C."/>
        </authorList>
    </citation>
    <scope>NUCLEOTIDE SEQUENCE [LARGE SCALE GENOMIC DNA]</scope>
</reference>
<evidence type="ECO:0000313" key="2">
    <source>
        <dbReference type="EMBL" id="CAK0807793.1"/>
    </source>
</evidence>
<dbReference type="EMBL" id="CAUYUJ010004011">
    <property type="protein sequence ID" value="CAK0807793.1"/>
    <property type="molecule type" value="Genomic_DNA"/>
</dbReference>
<name>A0ABN9QNR9_9DINO</name>
<feature type="region of interest" description="Disordered" evidence="1">
    <location>
        <begin position="1"/>
        <end position="76"/>
    </location>
</feature>
<feature type="compositionally biased region" description="Basic residues" evidence="1">
    <location>
        <begin position="94"/>
        <end position="103"/>
    </location>
</feature>
<accession>A0ABN9QNR9</accession>
<proteinExistence type="predicted"/>
<feature type="region of interest" description="Disordered" evidence="1">
    <location>
        <begin position="90"/>
        <end position="123"/>
    </location>
</feature>
<gene>
    <name evidence="2" type="ORF">PCOR1329_LOCUS13571</name>
</gene>
<evidence type="ECO:0000313" key="3">
    <source>
        <dbReference type="Proteomes" id="UP001189429"/>
    </source>
</evidence>
<organism evidence="2 3">
    <name type="scientific">Prorocentrum cordatum</name>
    <dbReference type="NCBI Taxonomy" id="2364126"/>
    <lineage>
        <taxon>Eukaryota</taxon>
        <taxon>Sar</taxon>
        <taxon>Alveolata</taxon>
        <taxon>Dinophyceae</taxon>
        <taxon>Prorocentrales</taxon>
        <taxon>Prorocentraceae</taxon>
        <taxon>Prorocentrum</taxon>
    </lineage>
</organism>
<dbReference type="Proteomes" id="UP001189429">
    <property type="component" value="Unassembled WGS sequence"/>
</dbReference>
<evidence type="ECO:0008006" key="4">
    <source>
        <dbReference type="Google" id="ProtNLM"/>
    </source>
</evidence>
<protein>
    <recommendedName>
        <fullName evidence="4">Exocyst complex component Sec6</fullName>
    </recommendedName>
</protein>
<evidence type="ECO:0000256" key="1">
    <source>
        <dbReference type="SAM" id="MobiDB-lite"/>
    </source>
</evidence>